<proteinExistence type="predicted"/>
<reference evidence="1 2" key="1">
    <citation type="submission" date="2018-08" db="EMBL/GenBank/DDBJ databases">
        <title>A genome reference for cultivated species of the human gut microbiota.</title>
        <authorList>
            <person name="Zou Y."/>
            <person name="Xue W."/>
            <person name="Luo G."/>
        </authorList>
    </citation>
    <scope>NUCLEOTIDE SEQUENCE [LARGE SCALE GENOMIC DNA]</scope>
    <source>
        <strain evidence="1 2">AF19-13AC</strain>
    </source>
</reference>
<dbReference type="OrthoDB" id="1778725at2"/>
<protein>
    <submittedName>
        <fullName evidence="1">Mercury transporter</fullName>
    </submittedName>
</protein>
<gene>
    <name evidence="1" type="ORF">DWX31_22765</name>
</gene>
<organism evidence="1 2">
    <name type="scientific">Hungatella hathewayi</name>
    <dbReference type="NCBI Taxonomy" id="154046"/>
    <lineage>
        <taxon>Bacteria</taxon>
        <taxon>Bacillati</taxon>
        <taxon>Bacillota</taxon>
        <taxon>Clostridia</taxon>
        <taxon>Lachnospirales</taxon>
        <taxon>Lachnospiraceae</taxon>
        <taxon>Hungatella</taxon>
    </lineage>
</organism>
<sequence>MRVTVDDLSMFVISIIRTGAALRFLYCMIRLSGAEEEAAQYRKRSKNTVVFWIIAECVWQLKDIVLYYYT</sequence>
<dbReference type="AlphaFoldDB" id="A0A3E3DI40"/>
<accession>A0A3E3DI40</accession>
<name>A0A3E3DI40_9FIRM</name>
<dbReference type="RefSeq" id="WP_025530198.1">
    <property type="nucleotide sequence ID" value="NZ_QTJW01000017.1"/>
</dbReference>
<evidence type="ECO:0000313" key="1">
    <source>
        <dbReference type="EMBL" id="RGD68338.1"/>
    </source>
</evidence>
<comment type="caution">
    <text evidence="1">The sequence shown here is derived from an EMBL/GenBank/DDBJ whole genome shotgun (WGS) entry which is preliminary data.</text>
</comment>
<dbReference type="Proteomes" id="UP000261023">
    <property type="component" value="Unassembled WGS sequence"/>
</dbReference>
<dbReference type="EMBL" id="QTJW01000017">
    <property type="protein sequence ID" value="RGD68338.1"/>
    <property type="molecule type" value="Genomic_DNA"/>
</dbReference>
<evidence type="ECO:0000313" key="2">
    <source>
        <dbReference type="Proteomes" id="UP000261023"/>
    </source>
</evidence>